<keyword evidence="2" id="KW-1133">Transmembrane helix</keyword>
<keyword evidence="2" id="KW-0812">Transmembrane</keyword>
<evidence type="ECO:0000256" key="1">
    <source>
        <dbReference type="SAM" id="MobiDB-lite"/>
    </source>
</evidence>
<protein>
    <recommendedName>
        <fullName evidence="5">Nitrogen fixation protein FixH</fullName>
    </recommendedName>
</protein>
<proteinExistence type="predicted"/>
<dbReference type="RefSeq" id="WP_185974451.1">
    <property type="nucleotide sequence ID" value="NZ_LZDH01000056.1"/>
</dbReference>
<dbReference type="Proteomes" id="UP000316388">
    <property type="component" value="Unassembled WGS sequence"/>
</dbReference>
<reference evidence="3 4" key="1">
    <citation type="submission" date="2019-07" db="EMBL/GenBank/DDBJ databases">
        <title>Tepidimonas fonticaldi AT-A2 draft genome.</title>
        <authorList>
            <person name="Da Costa M.S."/>
            <person name="Froufe H.J.C."/>
            <person name="Egas C."/>
            <person name="Albuquerque L."/>
        </authorList>
    </citation>
    <scope>NUCLEOTIDE SEQUENCE [LARGE SCALE GENOMIC DNA]</scope>
    <source>
        <strain evidence="3 4">AT-A2</strain>
    </source>
</reference>
<dbReference type="EMBL" id="VJOO01000003">
    <property type="protein sequence ID" value="TSE37804.1"/>
    <property type="molecule type" value="Genomic_DNA"/>
</dbReference>
<evidence type="ECO:0008006" key="5">
    <source>
        <dbReference type="Google" id="ProtNLM"/>
    </source>
</evidence>
<name>A0A554XPR7_9BURK</name>
<feature type="region of interest" description="Disordered" evidence="1">
    <location>
        <begin position="79"/>
        <end position="100"/>
    </location>
</feature>
<accession>A0A554XPR7</accession>
<gene>
    <name evidence="3" type="ORF">Tfont_00456</name>
</gene>
<evidence type="ECO:0000256" key="2">
    <source>
        <dbReference type="SAM" id="Phobius"/>
    </source>
</evidence>
<evidence type="ECO:0000313" key="3">
    <source>
        <dbReference type="EMBL" id="TSE37804.1"/>
    </source>
</evidence>
<organism evidence="3 4">
    <name type="scientific">Tepidimonas fonticaldi</name>
    <dbReference type="NCBI Taxonomy" id="1101373"/>
    <lineage>
        <taxon>Bacteria</taxon>
        <taxon>Pseudomonadati</taxon>
        <taxon>Pseudomonadota</taxon>
        <taxon>Betaproteobacteria</taxon>
        <taxon>Burkholderiales</taxon>
        <taxon>Tepidimonas</taxon>
    </lineage>
</organism>
<evidence type="ECO:0000313" key="4">
    <source>
        <dbReference type="Proteomes" id="UP000316388"/>
    </source>
</evidence>
<feature type="transmembrane region" description="Helical" evidence="2">
    <location>
        <begin position="23"/>
        <end position="46"/>
    </location>
</feature>
<keyword evidence="2" id="KW-0472">Membrane</keyword>
<sequence>MSTMTAPTPAPPSPARPWYREPYVWMVIGGPLVVVVASLVTVTIAVRNADTVLPREAAPAPAVVAPDRMTPEERLQAEKALLPANQGRNHAVSSALPKKD</sequence>
<dbReference type="AlphaFoldDB" id="A0A554XPR7"/>
<comment type="caution">
    <text evidence="3">The sequence shown here is derived from an EMBL/GenBank/DDBJ whole genome shotgun (WGS) entry which is preliminary data.</text>
</comment>